<feature type="coiled-coil region" evidence="1">
    <location>
        <begin position="29"/>
        <end position="105"/>
    </location>
</feature>
<keyword evidence="2" id="KW-0472">Membrane</keyword>
<protein>
    <submittedName>
        <fullName evidence="3">Uncharacterized protein</fullName>
    </submittedName>
</protein>
<dbReference type="Proteomes" id="UP000023152">
    <property type="component" value="Unassembled WGS sequence"/>
</dbReference>
<organism evidence="3 4">
    <name type="scientific">Reticulomyxa filosa</name>
    <dbReference type="NCBI Taxonomy" id="46433"/>
    <lineage>
        <taxon>Eukaryota</taxon>
        <taxon>Sar</taxon>
        <taxon>Rhizaria</taxon>
        <taxon>Retaria</taxon>
        <taxon>Foraminifera</taxon>
        <taxon>Monothalamids</taxon>
        <taxon>Reticulomyxidae</taxon>
        <taxon>Reticulomyxa</taxon>
    </lineage>
</organism>
<sequence length="301" mass="35188">MRLIFAERDAITVGTSLGHGSPSLGAVPNSNQETLIQTLYNERKALRKQVDNIHKELLRVQRQNNNSAADDVKESPSVAFLQDKIRALEDSLRTERQTVSNLKAQIDTQKTMLEAKTTECDQHASVIQTLQVKITTSTTEKLEIERELGECHDQIGSLQTMLEVKDEEISIAHKVILFTHFFFFFFFFEIKIYNFYMHVYVICTYFYCCDQLLYGRNWKGYETNKHKNKDTQVIHTHQCKIANSWQHPNFFFPCVLLFHVLNFVQRKKNFISSKRICFSFLPSQKKNAFVQLKKKKAFKKL</sequence>
<reference evidence="3 4" key="1">
    <citation type="journal article" date="2013" name="Curr. Biol.">
        <title>The Genome of the Foraminiferan Reticulomyxa filosa.</title>
        <authorList>
            <person name="Glockner G."/>
            <person name="Hulsmann N."/>
            <person name="Schleicher M."/>
            <person name="Noegel A.A."/>
            <person name="Eichinger L."/>
            <person name="Gallinger C."/>
            <person name="Pawlowski J."/>
            <person name="Sierra R."/>
            <person name="Euteneuer U."/>
            <person name="Pillet L."/>
            <person name="Moustafa A."/>
            <person name="Platzer M."/>
            <person name="Groth M."/>
            <person name="Szafranski K."/>
            <person name="Schliwa M."/>
        </authorList>
    </citation>
    <scope>NUCLEOTIDE SEQUENCE [LARGE SCALE GENOMIC DNA]</scope>
</reference>
<gene>
    <name evidence="3" type="ORF">RFI_15785</name>
</gene>
<accession>X6N5Z7</accession>
<proteinExistence type="predicted"/>
<dbReference type="EMBL" id="ASPP01011639">
    <property type="protein sequence ID" value="ETO21416.1"/>
    <property type="molecule type" value="Genomic_DNA"/>
</dbReference>
<keyword evidence="4" id="KW-1185">Reference proteome</keyword>
<keyword evidence="1" id="KW-0175">Coiled coil</keyword>
<evidence type="ECO:0000256" key="2">
    <source>
        <dbReference type="SAM" id="Phobius"/>
    </source>
</evidence>
<feature type="transmembrane region" description="Helical" evidence="2">
    <location>
        <begin position="195"/>
        <end position="214"/>
    </location>
</feature>
<evidence type="ECO:0000256" key="1">
    <source>
        <dbReference type="SAM" id="Coils"/>
    </source>
</evidence>
<keyword evidence="2" id="KW-1133">Transmembrane helix</keyword>
<feature type="transmembrane region" description="Helical" evidence="2">
    <location>
        <begin position="250"/>
        <end position="265"/>
    </location>
</feature>
<feature type="transmembrane region" description="Helical" evidence="2">
    <location>
        <begin position="171"/>
        <end position="188"/>
    </location>
</feature>
<evidence type="ECO:0000313" key="4">
    <source>
        <dbReference type="Proteomes" id="UP000023152"/>
    </source>
</evidence>
<dbReference type="AlphaFoldDB" id="X6N5Z7"/>
<evidence type="ECO:0000313" key="3">
    <source>
        <dbReference type="EMBL" id="ETO21416.1"/>
    </source>
</evidence>
<comment type="caution">
    <text evidence="3">The sequence shown here is derived from an EMBL/GenBank/DDBJ whole genome shotgun (WGS) entry which is preliminary data.</text>
</comment>
<name>X6N5Z7_RETFI</name>
<keyword evidence="2" id="KW-0812">Transmembrane</keyword>